<dbReference type="RefSeq" id="WP_097000263.1">
    <property type="nucleotide sequence ID" value="NZ_OBEI01000003.1"/>
</dbReference>
<feature type="chain" id="PRO_5012153949" evidence="1">
    <location>
        <begin position="20"/>
        <end position="142"/>
    </location>
</feature>
<protein>
    <submittedName>
        <fullName evidence="3">Spore Coat Protein U domain-containing protein</fullName>
    </submittedName>
</protein>
<organism evidence="3 4">
    <name type="scientific">Persephonella hydrogeniphila</name>
    <dbReference type="NCBI Taxonomy" id="198703"/>
    <lineage>
        <taxon>Bacteria</taxon>
        <taxon>Pseudomonadati</taxon>
        <taxon>Aquificota</taxon>
        <taxon>Aquificia</taxon>
        <taxon>Aquificales</taxon>
        <taxon>Hydrogenothermaceae</taxon>
        <taxon>Persephonella</taxon>
    </lineage>
</organism>
<proteinExistence type="predicted"/>
<dbReference type="EMBL" id="OBEI01000003">
    <property type="protein sequence ID" value="SNZ07924.1"/>
    <property type="molecule type" value="Genomic_DNA"/>
</dbReference>
<evidence type="ECO:0000313" key="3">
    <source>
        <dbReference type="EMBL" id="SNZ07924.1"/>
    </source>
</evidence>
<keyword evidence="3" id="KW-0946">Virion</keyword>
<dbReference type="AlphaFoldDB" id="A0A285NEI8"/>
<dbReference type="Pfam" id="PF05229">
    <property type="entry name" value="SCPU"/>
    <property type="match status" value="1"/>
</dbReference>
<reference evidence="4" key="1">
    <citation type="submission" date="2017-09" db="EMBL/GenBank/DDBJ databases">
        <authorList>
            <person name="Varghese N."/>
            <person name="Submissions S."/>
        </authorList>
    </citation>
    <scope>NUCLEOTIDE SEQUENCE [LARGE SCALE GENOMIC DNA]</scope>
    <source>
        <strain evidence="4">DSM 15103</strain>
    </source>
</reference>
<evidence type="ECO:0000313" key="4">
    <source>
        <dbReference type="Proteomes" id="UP000219036"/>
    </source>
</evidence>
<accession>A0A285NEI8</accession>
<dbReference type="InterPro" id="IPR007893">
    <property type="entry name" value="Spore_coat_U/FanG"/>
</dbReference>
<feature type="domain" description="Spore coat protein U/FanG" evidence="2">
    <location>
        <begin position="25"/>
        <end position="85"/>
    </location>
</feature>
<keyword evidence="4" id="KW-1185">Reference proteome</keyword>
<feature type="signal peptide" evidence="1">
    <location>
        <begin position="1"/>
        <end position="19"/>
    </location>
</feature>
<dbReference type="OrthoDB" id="15334at2"/>
<gene>
    <name evidence="3" type="ORF">SAMN06265182_1093</name>
</gene>
<evidence type="ECO:0000256" key="1">
    <source>
        <dbReference type="SAM" id="SignalP"/>
    </source>
</evidence>
<keyword evidence="1" id="KW-0732">Signal</keyword>
<evidence type="ECO:0000259" key="2">
    <source>
        <dbReference type="Pfam" id="PF05229"/>
    </source>
</evidence>
<sequence>MRKLLAAAVIAAAPFAAFAGTASDDFTITATVDPYCEIENGASDISVSYNPFDTSDVTASTTTEFNCVKNTGYTISVNAPSALTGSTYGESLNVSVSPTSGSGTDTDGLGGTEQFTMNITIPAGQDVATDTYSGTVTVDINY</sequence>
<keyword evidence="3" id="KW-0167">Capsid protein</keyword>
<name>A0A285NEI8_9AQUI</name>
<dbReference type="Proteomes" id="UP000219036">
    <property type="component" value="Unassembled WGS sequence"/>
</dbReference>